<dbReference type="Pfam" id="PF04954">
    <property type="entry name" value="SIP"/>
    <property type="match status" value="1"/>
</dbReference>
<feature type="domain" description="FAD-binding FR-type" evidence="2">
    <location>
        <begin position="19"/>
        <end position="122"/>
    </location>
</feature>
<evidence type="ECO:0000259" key="2">
    <source>
        <dbReference type="PROSITE" id="PS51384"/>
    </source>
</evidence>
<dbReference type="PANTHER" id="PTHR30157:SF0">
    <property type="entry name" value="NADPH-DEPENDENT FERRIC-CHELATE REDUCTASE"/>
    <property type="match status" value="1"/>
</dbReference>
<dbReference type="InterPro" id="IPR017938">
    <property type="entry name" value="Riboflavin_synthase-like_b-brl"/>
</dbReference>
<dbReference type="InterPro" id="IPR013113">
    <property type="entry name" value="SIP_FAD-bd"/>
</dbReference>
<dbReference type="Proteomes" id="UP000199569">
    <property type="component" value="Unassembled WGS sequence"/>
</dbReference>
<dbReference type="InterPro" id="IPR039261">
    <property type="entry name" value="FNR_nucleotide-bd"/>
</dbReference>
<dbReference type="PANTHER" id="PTHR30157">
    <property type="entry name" value="FERRIC REDUCTASE, NADPH-DEPENDENT"/>
    <property type="match status" value="1"/>
</dbReference>
<dbReference type="InterPro" id="IPR007037">
    <property type="entry name" value="SIP_rossman_dom"/>
</dbReference>
<gene>
    <name evidence="3" type="ORF">SAMN02927923_01699</name>
</gene>
<organism evidence="3 4">
    <name type="scientific">Microvirga guangxiensis</name>
    <dbReference type="NCBI Taxonomy" id="549386"/>
    <lineage>
        <taxon>Bacteria</taxon>
        <taxon>Pseudomonadati</taxon>
        <taxon>Pseudomonadota</taxon>
        <taxon>Alphaproteobacteria</taxon>
        <taxon>Hyphomicrobiales</taxon>
        <taxon>Methylobacteriaceae</taxon>
        <taxon>Microvirga</taxon>
    </lineage>
</organism>
<proteinExistence type="inferred from homology"/>
<comment type="similarity">
    <text evidence="1">Belongs to the SIP oxidoreductase family.</text>
</comment>
<sequence length="253" mass="27827">MTDTSNISAHAPPRQRPQLRSWTFRVVDSFNVPPNMRRVVLTADDIDEFAYKPGQAIVLMVPLSEGETGRRDYTIRSMDRSAKTISIDFLLHGDTPAPIWALQAKTGDLIEAKGPRGGTVLRTDADWHLLTGDETCIPAIAHILETMPARTKAFVFIEVANKSGEIALETEADAAICWVHRNGAPAGPSELMNGVIQGFPLPSGKGHAYLIGETSNVRRQRHALIARGFTRDQISSEGYWRPGRIGGHDHVED</sequence>
<dbReference type="STRING" id="549386.SAMN02927923_01699"/>
<dbReference type="OrthoDB" id="9814826at2"/>
<dbReference type="InterPro" id="IPR039374">
    <property type="entry name" value="SIP_fam"/>
</dbReference>
<reference evidence="3 4" key="1">
    <citation type="submission" date="2016-10" db="EMBL/GenBank/DDBJ databases">
        <authorList>
            <person name="de Groot N.N."/>
        </authorList>
    </citation>
    <scope>NUCLEOTIDE SEQUENCE [LARGE SCALE GENOMIC DNA]</scope>
    <source>
        <strain evidence="3 4">CGMCC 1.7666</strain>
    </source>
</reference>
<dbReference type="GO" id="GO:0016491">
    <property type="term" value="F:oxidoreductase activity"/>
    <property type="evidence" value="ECO:0007669"/>
    <property type="project" value="InterPro"/>
</dbReference>
<dbReference type="RefSeq" id="WP_091133285.1">
    <property type="nucleotide sequence ID" value="NZ_FMVJ01000004.1"/>
</dbReference>
<dbReference type="CDD" id="cd06193">
    <property type="entry name" value="siderophore_interacting"/>
    <property type="match status" value="1"/>
</dbReference>
<evidence type="ECO:0000256" key="1">
    <source>
        <dbReference type="ARBA" id="ARBA00035644"/>
    </source>
</evidence>
<evidence type="ECO:0000313" key="3">
    <source>
        <dbReference type="EMBL" id="SCY56649.1"/>
    </source>
</evidence>
<dbReference type="SUPFAM" id="SSF63380">
    <property type="entry name" value="Riboflavin synthase domain-like"/>
    <property type="match status" value="1"/>
</dbReference>
<keyword evidence="4" id="KW-1185">Reference proteome</keyword>
<dbReference type="EMBL" id="FMVJ01000004">
    <property type="protein sequence ID" value="SCY56649.1"/>
    <property type="molecule type" value="Genomic_DNA"/>
</dbReference>
<accession>A0A1G5GZC0</accession>
<name>A0A1G5GZC0_9HYPH</name>
<dbReference type="Pfam" id="PF08021">
    <property type="entry name" value="FAD_binding_9"/>
    <property type="match status" value="1"/>
</dbReference>
<protein>
    <submittedName>
        <fullName evidence="3">NADPH-dependent ferric siderophore reductase, contains FAD-binding and SIP domains</fullName>
    </submittedName>
</protein>
<dbReference type="InterPro" id="IPR017927">
    <property type="entry name" value="FAD-bd_FR_type"/>
</dbReference>
<evidence type="ECO:0000313" key="4">
    <source>
        <dbReference type="Proteomes" id="UP000199569"/>
    </source>
</evidence>
<dbReference type="AlphaFoldDB" id="A0A1G5GZC0"/>
<dbReference type="Gene3D" id="3.40.50.80">
    <property type="entry name" value="Nucleotide-binding domain of ferredoxin-NADP reductase (FNR) module"/>
    <property type="match status" value="1"/>
</dbReference>
<dbReference type="Gene3D" id="2.40.30.10">
    <property type="entry name" value="Translation factors"/>
    <property type="match status" value="1"/>
</dbReference>
<dbReference type="PROSITE" id="PS51384">
    <property type="entry name" value="FAD_FR"/>
    <property type="match status" value="1"/>
</dbReference>